<dbReference type="Proteomes" id="UP000427769">
    <property type="component" value="Chromosome"/>
</dbReference>
<dbReference type="PROSITE" id="PS51724">
    <property type="entry name" value="SPOR"/>
    <property type="match status" value="1"/>
</dbReference>
<dbReference type="Pfam" id="PF13432">
    <property type="entry name" value="TPR_16"/>
    <property type="match status" value="1"/>
</dbReference>
<dbReference type="InterPro" id="IPR011990">
    <property type="entry name" value="TPR-like_helical_dom_sf"/>
</dbReference>
<dbReference type="InterPro" id="IPR019734">
    <property type="entry name" value="TPR_rpt"/>
</dbReference>
<dbReference type="GO" id="GO:0042834">
    <property type="term" value="F:peptidoglycan binding"/>
    <property type="evidence" value="ECO:0007669"/>
    <property type="project" value="InterPro"/>
</dbReference>
<dbReference type="SMART" id="SM00028">
    <property type="entry name" value="TPR"/>
    <property type="match status" value="1"/>
</dbReference>
<dbReference type="AlphaFoldDB" id="A0A5K7Z0J0"/>
<evidence type="ECO:0000259" key="3">
    <source>
        <dbReference type="PROSITE" id="PS51724"/>
    </source>
</evidence>
<dbReference type="SUPFAM" id="SSF110997">
    <property type="entry name" value="Sporulation related repeat"/>
    <property type="match status" value="1"/>
</dbReference>
<feature type="compositionally biased region" description="Polar residues" evidence="2">
    <location>
        <begin position="181"/>
        <end position="191"/>
    </location>
</feature>
<feature type="region of interest" description="Disordered" evidence="2">
    <location>
        <begin position="284"/>
        <end position="303"/>
    </location>
</feature>
<gene>
    <name evidence="4" type="ORF">DSCW_10800</name>
</gene>
<dbReference type="SUPFAM" id="SSF48452">
    <property type="entry name" value="TPR-like"/>
    <property type="match status" value="1"/>
</dbReference>
<feature type="region of interest" description="Disordered" evidence="2">
    <location>
        <begin position="170"/>
        <end position="215"/>
    </location>
</feature>
<accession>A0A5K7Z0J0</accession>
<dbReference type="Gene3D" id="3.30.70.1070">
    <property type="entry name" value="Sporulation related repeat"/>
    <property type="match status" value="1"/>
</dbReference>
<protein>
    <recommendedName>
        <fullName evidence="3">SPOR domain-containing protein</fullName>
    </recommendedName>
</protein>
<dbReference type="PROSITE" id="PS50005">
    <property type="entry name" value="TPR"/>
    <property type="match status" value="1"/>
</dbReference>
<dbReference type="Pfam" id="PF05036">
    <property type="entry name" value="SPOR"/>
    <property type="match status" value="1"/>
</dbReference>
<dbReference type="Gene3D" id="1.25.40.10">
    <property type="entry name" value="Tetratricopeptide repeat domain"/>
    <property type="match status" value="1"/>
</dbReference>
<reference evidence="4 5" key="1">
    <citation type="submission" date="2019-11" db="EMBL/GenBank/DDBJ databases">
        <title>Comparative genomics of hydrocarbon-degrading Desulfosarcina strains.</title>
        <authorList>
            <person name="Watanabe M."/>
            <person name="Kojima H."/>
            <person name="Fukui M."/>
        </authorList>
    </citation>
    <scope>NUCLEOTIDE SEQUENCE [LARGE SCALE GENOMIC DNA]</scope>
    <source>
        <strain evidence="4 5">PP31</strain>
    </source>
</reference>
<organism evidence="4 5">
    <name type="scientific">Desulfosarcina widdelii</name>
    <dbReference type="NCBI Taxonomy" id="947919"/>
    <lineage>
        <taxon>Bacteria</taxon>
        <taxon>Pseudomonadati</taxon>
        <taxon>Thermodesulfobacteriota</taxon>
        <taxon>Desulfobacteria</taxon>
        <taxon>Desulfobacterales</taxon>
        <taxon>Desulfosarcinaceae</taxon>
        <taxon>Desulfosarcina</taxon>
    </lineage>
</organism>
<feature type="compositionally biased region" description="Basic and acidic residues" evidence="2">
    <location>
        <begin position="198"/>
        <end position="215"/>
    </location>
</feature>
<evidence type="ECO:0000313" key="4">
    <source>
        <dbReference type="EMBL" id="BBO73663.1"/>
    </source>
</evidence>
<feature type="repeat" description="TPR" evidence="1">
    <location>
        <begin position="46"/>
        <end position="79"/>
    </location>
</feature>
<evidence type="ECO:0000313" key="5">
    <source>
        <dbReference type="Proteomes" id="UP000427769"/>
    </source>
</evidence>
<dbReference type="InterPro" id="IPR007730">
    <property type="entry name" value="SPOR-like_dom"/>
</dbReference>
<keyword evidence="1" id="KW-0802">TPR repeat</keyword>
<dbReference type="KEGG" id="dwd:DSCW_10800"/>
<sequence>MCVAIAPVALAQDNPYESGLRALQAGEYDAAIKAFTITIETVPHDYEALSNRAVAWYHKKTYDRAIDDATRALEINPYYSVGANQLAWMLATCPDPRYRDGTRAVALAEKVVQRFPEANFMDTLAAAYAEAGNMEAAVRVQQMAVEHLKRETVFGDKTSFENRLNAYDQAAAQSREKQDSSNRSTTSVAVNSSSPKPSKPDRKSGPSESPPDHVTDLRYTVHLFSFRKEGAAREKATTLAQGNHSAYICRASIEGDPAPWYRVCVGAFSNDQAARQYARQQKEQGQDWAKAMPLPEGATRIGN</sequence>
<proteinExistence type="predicted"/>
<dbReference type="EMBL" id="AP021875">
    <property type="protein sequence ID" value="BBO73663.1"/>
    <property type="molecule type" value="Genomic_DNA"/>
</dbReference>
<evidence type="ECO:0000256" key="1">
    <source>
        <dbReference type="PROSITE-ProRule" id="PRU00339"/>
    </source>
</evidence>
<dbReference type="InterPro" id="IPR036680">
    <property type="entry name" value="SPOR-like_sf"/>
</dbReference>
<feature type="domain" description="SPOR" evidence="3">
    <location>
        <begin position="213"/>
        <end position="296"/>
    </location>
</feature>
<name>A0A5K7Z0J0_9BACT</name>
<keyword evidence="5" id="KW-1185">Reference proteome</keyword>
<evidence type="ECO:0000256" key="2">
    <source>
        <dbReference type="SAM" id="MobiDB-lite"/>
    </source>
</evidence>